<dbReference type="SUPFAM" id="SSF52540">
    <property type="entry name" value="P-loop containing nucleoside triphosphate hydrolases"/>
    <property type="match status" value="2"/>
</dbReference>
<organism evidence="13 14">
    <name type="scientific">Dokdonella fugitiva</name>
    <dbReference type="NCBI Taxonomy" id="328517"/>
    <lineage>
        <taxon>Bacteria</taxon>
        <taxon>Pseudomonadati</taxon>
        <taxon>Pseudomonadota</taxon>
        <taxon>Gammaproteobacteria</taxon>
        <taxon>Lysobacterales</taxon>
        <taxon>Rhodanobacteraceae</taxon>
        <taxon>Dokdonella</taxon>
    </lineage>
</organism>
<gene>
    <name evidence="11" type="primary">uup</name>
    <name evidence="13" type="ORF">FHW12_003992</name>
</gene>
<dbReference type="AlphaFoldDB" id="A0A839F0Z6"/>
<name>A0A839F0Z6_9GAMM</name>
<evidence type="ECO:0000256" key="10">
    <source>
        <dbReference type="ARBA" id="ARBA00061478"/>
    </source>
</evidence>
<evidence type="ECO:0000259" key="12">
    <source>
        <dbReference type="PROSITE" id="PS50893"/>
    </source>
</evidence>
<dbReference type="GO" id="GO:0006281">
    <property type="term" value="P:DNA repair"/>
    <property type="evidence" value="ECO:0007669"/>
    <property type="project" value="UniProtKB-KW"/>
</dbReference>
<comment type="similarity">
    <text evidence="10 11">Belongs to the ABC transporter superfamily. ABCF family. Uup subfamily.</text>
</comment>
<accession>A0A839F0Z6</accession>
<dbReference type="InterPro" id="IPR037118">
    <property type="entry name" value="Val-tRNA_synth_C_sf"/>
</dbReference>
<keyword evidence="8 11" id="KW-0234">DNA repair</keyword>
<dbReference type="GO" id="GO:0016887">
    <property type="term" value="F:ATP hydrolysis activity"/>
    <property type="evidence" value="ECO:0007669"/>
    <property type="project" value="UniProtKB-UniRule"/>
</dbReference>
<feature type="binding site" evidence="11">
    <location>
        <begin position="349"/>
        <end position="356"/>
    </location>
    <ligand>
        <name>ATP</name>
        <dbReference type="ChEBI" id="CHEBI:30616"/>
        <label>2</label>
    </ligand>
</feature>
<evidence type="ECO:0000256" key="1">
    <source>
        <dbReference type="ARBA" id="ARBA00022490"/>
    </source>
</evidence>
<dbReference type="InterPro" id="IPR027417">
    <property type="entry name" value="P-loop_NTPase"/>
</dbReference>
<dbReference type="InterPro" id="IPR043686">
    <property type="entry name" value="Uup"/>
</dbReference>
<keyword evidence="2 11" id="KW-0677">Repeat</keyword>
<dbReference type="Gene3D" id="3.40.50.300">
    <property type="entry name" value="P-loop containing nucleotide triphosphate hydrolases"/>
    <property type="match status" value="2"/>
</dbReference>
<keyword evidence="14" id="KW-1185">Reference proteome</keyword>
<evidence type="ECO:0000256" key="6">
    <source>
        <dbReference type="ARBA" id="ARBA00022840"/>
    </source>
</evidence>
<dbReference type="HAMAP" id="MF_00848">
    <property type="entry name" value="Uup"/>
    <property type="match status" value="1"/>
</dbReference>
<dbReference type="Pfam" id="PF16326">
    <property type="entry name" value="ABC_tran_CTD"/>
    <property type="match status" value="1"/>
</dbReference>
<evidence type="ECO:0000256" key="3">
    <source>
        <dbReference type="ARBA" id="ARBA00022741"/>
    </source>
</evidence>
<reference evidence="13 14" key="1">
    <citation type="submission" date="2020-07" db="EMBL/GenBank/DDBJ databases">
        <title>Genomic Encyclopedia of Type Strains, Phase IV (KMG-V): Genome sequencing to study the core and pangenomes of soil and plant-associated prokaryotes.</title>
        <authorList>
            <person name="Whitman W."/>
        </authorList>
    </citation>
    <scope>NUCLEOTIDE SEQUENCE [LARGE SCALE GENOMIC DNA]</scope>
    <source>
        <strain evidence="13 14">RH2WT43</strain>
    </source>
</reference>
<keyword evidence="5 11" id="KW-0378">Hydrolase</keyword>
<feature type="domain" description="ABC transporter" evidence="12">
    <location>
        <begin position="317"/>
        <end position="534"/>
    </location>
</feature>
<evidence type="ECO:0000256" key="2">
    <source>
        <dbReference type="ARBA" id="ARBA00022737"/>
    </source>
</evidence>
<evidence type="ECO:0000256" key="11">
    <source>
        <dbReference type="HAMAP-Rule" id="MF_00848"/>
    </source>
</evidence>
<evidence type="ECO:0000256" key="8">
    <source>
        <dbReference type="ARBA" id="ARBA00023204"/>
    </source>
</evidence>
<dbReference type="FunFam" id="3.40.50.300:FF:000309">
    <property type="entry name" value="ABC transporter ATP-binding protein"/>
    <property type="match status" value="1"/>
</dbReference>
<dbReference type="InterPro" id="IPR003593">
    <property type="entry name" value="AAA+_ATPase"/>
</dbReference>
<proteinExistence type="inferred from homology"/>
<evidence type="ECO:0000313" key="13">
    <source>
        <dbReference type="EMBL" id="MBA8889745.1"/>
    </source>
</evidence>
<dbReference type="EC" id="3.6.1.-" evidence="11"/>
<dbReference type="InterPro" id="IPR017871">
    <property type="entry name" value="ABC_transporter-like_CS"/>
</dbReference>
<dbReference type="PROSITE" id="PS00211">
    <property type="entry name" value="ABC_TRANSPORTER_1"/>
    <property type="match status" value="2"/>
</dbReference>
<comment type="subcellular location">
    <subcellularLocation>
        <location evidence="11">Cytoplasm</location>
    </subcellularLocation>
    <text evidence="11">Associates with ribosomes.</text>
</comment>
<dbReference type="InterPro" id="IPR032781">
    <property type="entry name" value="ABC_tran_Xtn"/>
</dbReference>
<dbReference type="GO" id="GO:0005737">
    <property type="term" value="C:cytoplasm"/>
    <property type="evidence" value="ECO:0007669"/>
    <property type="project" value="UniProtKB-SubCell"/>
</dbReference>
<feature type="binding site" evidence="11">
    <location>
        <begin position="36"/>
        <end position="43"/>
    </location>
    <ligand>
        <name>ATP</name>
        <dbReference type="ChEBI" id="CHEBI:30616"/>
        <label>1</label>
    </ligand>
</feature>
<dbReference type="Gene3D" id="1.10.287.380">
    <property type="entry name" value="Valyl-tRNA synthetase, C-terminal domain"/>
    <property type="match status" value="1"/>
</dbReference>
<dbReference type="FunFam" id="3.40.50.300:FF:000011">
    <property type="entry name" value="Putative ABC transporter ATP-binding component"/>
    <property type="match status" value="1"/>
</dbReference>
<dbReference type="Pfam" id="PF00005">
    <property type="entry name" value="ABC_tran"/>
    <property type="match status" value="2"/>
</dbReference>
<comment type="catalytic activity">
    <reaction evidence="9 11">
        <text>ATP + H2O = ADP + phosphate + H(+)</text>
        <dbReference type="Rhea" id="RHEA:13065"/>
        <dbReference type="ChEBI" id="CHEBI:15377"/>
        <dbReference type="ChEBI" id="CHEBI:15378"/>
        <dbReference type="ChEBI" id="CHEBI:30616"/>
        <dbReference type="ChEBI" id="CHEBI:43474"/>
        <dbReference type="ChEBI" id="CHEBI:456216"/>
    </reaction>
</comment>
<evidence type="ECO:0000256" key="7">
    <source>
        <dbReference type="ARBA" id="ARBA00023125"/>
    </source>
</evidence>
<keyword evidence="6 11" id="KW-0067">ATP-binding</keyword>
<comment type="function">
    <text evidence="11">Probably plays a role in ribosome assembly or function. May be involved in resolution of branched DNA intermediates that result from template switching in postreplication gaps. Binds DNA and has ATPase activity.</text>
</comment>
<evidence type="ECO:0000256" key="4">
    <source>
        <dbReference type="ARBA" id="ARBA00022763"/>
    </source>
</evidence>
<evidence type="ECO:0000313" key="14">
    <source>
        <dbReference type="Proteomes" id="UP000550401"/>
    </source>
</evidence>
<sequence>MSLVNLVNVDYSVGGPLLLDGVDFAIERNERICVVGRNGAGKSTLLRLVAGELRPDDGELRVQGGVRVAKLAQEVPHDVDGSVFDVVAGALGHLGALLAEFHQLSHHLDVAGNTDALARVQARIEAEHGWDLDRRVTHVLERLELPEEAAFSELSGGMKRRVLLARALVLDPDVLLLDEPTNHLDIEAIAWLERLLLDFAGSVVFVTHDRRFLRALATRIVEIDRGQLTSWPGDYDNYLRRREERLHAEAQANALFDKKLAQEEVWIRQGIKARRTRNEGRVRELEAMRRERAQRRELGGTAKLQVGVAAASGRRVIDMEDVRFGWNGRVIVDGFSTTILRGDRVGLIGANGSGKTTLLKLLLGQLAPQAGEVRLGTNLEIAYFDQHRAHLREDLSALDNVAEGREYIEVGGARKHALGYLQDFLFSPDRARAPITALSGGERNRLLLAKLFAKPSNLLVMDEPTNDLDVETLELLEELLAAYAGTLLLVSHDRDFLDNVVTSTLALEGGGRVGEYVGGYSDWLRQAPRAAVARIGVGKEPLRDKAPRGRAATDAPLAGAAAEAKAAPAKRKLSYKESRELEELPARIDALETRIAALGAAMQEPGFYQQDGARIVAANGELATLQGELDAAYARWAELDA</sequence>
<dbReference type="InterPro" id="IPR032524">
    <property type="entry name" value="ABC_tran_C"/>
</dbReference>
<dbReference type="InterPro" id="IPR003439">
    <property type="entry name" value="ABC_transporter-like_ATP-bd"/>
</dbReference>
<dbReference type="GO" id="GO:0005524">
    <property type="term" value="F:ATP binding"/>
    <property type="evidence" value="ECO:0007669"/>
    <property type="project" value="UniProtKB-UniRule"/>
</dbReference>
<comment type="caution">
    <text evidence="13">The sequence shown here is derived from an EMBL/GenBank/DDBJ whole genome shotgun (WGS) entry which is preliminary data.</text>
</comment>
<keyword evidence="3 11" id="KW-0547">Nucleotide-binding</keyword>
<evidence type="ECO:0000256" key="5">
    <source>
        <dbReference type="ARBA" id="ARBA00022801"/>
    </source>
</evidence>
<dbReference type="RefSeq" id="WP_182532785.1">
    <property type="nucleotide sequence ID" value="NZ_JACGXL010000008.1"/>
</dbReference>
<dbReference type="GO" id="GO:0043022">
    <property type="term" value="F:ribosome binding"/>
    <property type="evidence" value="ECO:0007669"/>
    <property type="project" value="UniProtKB-UniRule"/>
</dbReference>
<keyword evidence="1 11" id="KW-0963">Cytoplasm</keyword>
<keyword evidence="7 11" id="KW-0238">DNA-binding</keyword>
<protein>
    <recommendedName>
        <fullName evidence="11">ATP-binding protein Uup</fullName>
        <ecNumber evidence="11">3.6.1.-</ecNumber>
    </recommendedName>
</protein>
<feature type="domain" description="ABC transporter" evidence="12">
    <location>
        <begin position="4"/>
        <end position="250"/>
    </location>
</feature>
<evidence type="ECO:0000256" key="9">
    <source>
        <dbReference type="ARBA" id="ARBA00049360"/>
    </source>
</evidence>
<dbReference type="InterPro" id="IPR051309">
    <property type="entry name" value="ABCF_ATPase"/>
</dbReference>
<dbReference type="CDD" id="cd03221">
    <property type="entry name" value="ABCF_EF-3"/>
    <property type="match status" value="2"/>
</dbReference>
<dbReference type="GO" id="GO:0003677">
    <property type="term" value="F:DNA binding"/>
    <property type="evidence" value="ECO:0007669"/>
    <property type="project" value="UniProtKB-UniRule"/>
</dbReference>
<dbReference type="Pfam" id="PF12848">
    <property type="entry name" value="ABC_tran_Xtn"/>
    <property type="match status" value="1"/>
</dbReference>
<dbReference type="PANTHER" id="PTHR42855">
    <property type="entry name" value="ABC TRANSPORTER ATP-BINDING SUBUNIT"/>
    <property type="match status" value="1"/>
</dbReference>
<dbReference type="PROSITE" id="PS50893">
    <property type="entry name" value="ABC_TRANSPORTER_2"/>
    <property type="match status" value="2"/>
</dbReference>
<dbReference type="PANTHER" id="PTHR42855:SF1">
    <property type="entry name" value="ABC TRANSPORTER DOMAIN-CONTAINING PROTEIN"/>
    <property type="match status" value="1"/>
</dbReference>
<keyword evidence="4 11" id="KW-0227">DNA damage</keyword>
<dbReference type="EMBL" id="JACGXL010000008">
    <property type="protein sequence ID" value="MBA8889745.1"/>
    <property type="molecule type" value="Genomic_DNA"/>
</dbReference>
<dbReference type="SMART" id="SM00382">
    <property type="entry name" value="AAA"/>
    <property type="match status" value="2"/>
</dbReference>
<dbReference type="Proteomes" id="UP000550401">
    <property type="component" value="Unassembled WGS sequence"/>
</dbReference>